<dbReference type="InterPro" id="IPR011010">
    <property type="entry name" value="DNA_brk_join_enz"/>
</dbReference>
<evidence type="ECO:0000313" key="5">
    <source>
        <dbReference type="Proteomes" id="UP000295075"/>
    </source>
</evidence>
<sequence>MTSRDLASLPVPLTGALRATENEWEPYELIDPRGLVERGVALFLVDLQAAGRSPSTLRSYGMALLRWYRFLWAVDVVWDRASRIEARDFSRWMQLADKPSRIHWRNRGTESAAAMIAPSASTPNQVTGKPKPGPKYAASVRAHSETVLRTFYDFHRDMGSGPVLNPFPLVRGSRDRRAHAHQSPMEPRRNERSGLYRPRVPKRLPRSVPDEFFDRLFASLPSDRDRALVAFWVSTGARASELLGTCRGDADPGQQVISVVRKGSRAAQLLPASSDAFVWLRLYQQQVHGEIPAGRSQPLWWTLRRPLRPLTYSAAHRMFERANARLGSNWTLHDLRHTAAYRMARDPEVPLTDVQWVLGHAHLTTTQIYLVPHQNEVIGSVLAHHARQAERRARVPIPPVASGYRPDDLDVLFGRPM</sequence>
<evidence type="ECO:0000256" key="1">
    <source>
        <dbReference type="ARBA" id="ARBA00023172"/>
    </source>
</evidence>
<reference evidence="4 5" key="1">
    <citation type="submission" date="2019-03" db="EMBL/GenBank/DDBJ databases">
        <title>Draft genome sequences of novel Actinobacteria.</title>
        <authorList>
            <person name="Sahin N."/>
            <person name="Ay H."/>
            <person name="Saygin H."/>
        </authorList>
    </citation>
    <scope>NUCLEOTIDE SEQUENCE [LARGE SCALE GENOMIC DNA]</scope>
    <source>
        <strain evidence="4 5">JCM 30547</strain>
    </source>
</reference>
<feature type="region of interest" description="Disordered" evidence="2">
    <location>
        <begin position="174"/>
        <end position="196"/>
    </location>
</feature>
<protein>
    <submittedName>
        <fullName evidence="4">Site-specific integrase</fullName>
    </submittedName>
</protein>
<accession>A0A4R4P2F2</accession>
<proteinExistence type="predicted"/>
<dbReference type="AlphaFoldDB" id="A0A4R4P2F2"/>
<keyword evidence="5" id="KW-1185">Reference proteome</keyword>
<dbReference type="GO" id="GO:0006310">
    <property type="term" value="P:DNA recombination"/>
    <property type="evidence" value="ECO:0007669"/>
    <property type="project" value="UniProtKB-KW"/>
</dbReference>
<dbReference type="InterPro" id="IPR050090">
    <property type="entry name" value="Tyrosine_recombinase_XerCD"/>
</dbReference>
<dbReference type="Gene3D" id="1.10.443.10">
    <property type="entry name" value="Intergrase catalytic core"/>
    <property type="match status" value="1"/>
</dbReference>
<dbReference type="Proteomes" id="UP000295075">
    <property type="component" value="Unassembled WGS sequence"/>
</dbReference>
<evidence type="ECO:0000313" key="4">
    <source>
        <dbReference type="EMBL" id="TDC16451.1"/>
    </source>
</evidence>
<dbReference type="GO" id="GO:0015074">
    <property type="term" value="P:DNA integration"/>
    <property type="evidence" value="ECO:0007669"/>
    <property type="project" value="InterPro"/>
</dbReference>
<dbReference type="Pfam" id="PF00589">
    <property type="entry name" value="Phage_integrase"/>
    <property type="match status" value="1"/>
</dbReference>
<evidence type="ECO:0000259" key="3">
    <source>
        <dbReference type="PROSITE" id="PS51898"/>
    </source>
</evidence>
<dbReference type="PANTHER" id="PTHR30349:SF81">
    <property type="entry name" value="TYROSINE RECOMBINASE XERC"/>
    <property type="match status" value="1"/>
</dbReference>
<organism evidence="4 5">
    <name type="scientific">Kribbella albertanoniae</name>
    <dbReference type="NCBI Taxonomy" id="1266829"/>
    <lineage>
        <taxon>Bacteria</taxon>
        <taxon>Bacillati</taxon>
        <taxon>Actinomycetota</taxon>
        <taxon>Actinomycetes</taxon>
        <taxon>Propionibacteriales</taxon>
        <taxon>Kribbellaceae</taxon>
        <taxon>Kribbella</taxon>
    </lineage>
</organism>
<dbReference type="PROSITE" id="PS51898">
    <property type="entry name" value="TYR_RECOMBINASE"/>
    <property type="match status" value="1"/>
</dbReference>
<dbReference type="SUPFAM" id="SSF56349">
    <property type="entry name" value="DNA breaking-rejoining enzymes"/>
    <property type="match status" value="1"/>
</dbReference>
<keyword evidence="1" id="KW-0233">DNA recombination</keyword>
<dbReference type="GO" id="GO:0003677">
    <property type="term" value="F:DNA binding"/>
    <property type="evidence" value="ECO:0007669"/>
    <property type="project" value="InterPro"/>
</dbReference>
<name>A0A4R4P2F2_9ACTN</name>
<dbReference type="CDD" id="cd00397">
    <property type="entry name" value="DNA_BRE_C"/>
    <property type="match status" value="1"/>
</dbReference>
<dbReference type="EMBL" id="SMKA01000309">
    <property type="protein sequence ID" value="TDC16451.1"/>
    <property type="molecule type" value="Genomic_DNA"/>
</dbReference>
<dbReference type="InterPro" id="IPR002104">
    <property type="entry name" value="Integrase_catalytic"/>
</dbReference>
<feature type="domain" description="Tyr recombinase" evidence="3">
    <location>
        <begin position="203"/>
        <end position="383"/>
    </location>
</feature>
<dbReference type="PANTHER" id="PTHR30349">
    <property type="entry name" value="PHAGE INTEGRASE-RELATED"/>
    <property type="match status" value="1"/>
</dbReference>
<evidence type="ECO:0000256" key="2">
    <source>
        <dbReference type="SAM" id="MobiDB-lite"/>
    </source>
</evidence>
<dbReference type="OrthoDB" id="3216232at2"/>
<comment type="caution">
    <text evidence="4">The sequence shown here is derived from an EMBL/GenBank/DDBJ whole genome shotgun (WGS) entry which is preliminary data.</text>
</comment>
<dbReference type="InterPro" id="IPR013762">
    <property type="entry name" value="Integrase-like_cat_sf"/>
</dbReference>
<gene>
    <name evidence="4" type="ORF">E1261_38920</name>
</gene>